<evidence type="ECO:0000313" key="4">
    <source>
        <dbReference type="Proteomes" id="UP000198662"/>
    </source>
</evidence>
<feature type="transmembrane region" description="Helical" evidence="2">
    <location>
        <begin position="371"/>
        <end position="390"/>
    </location>
</feature>
<organism evidence="3 4">
    <name type="scientific">Glycomyces sambucus</name>
    <dbReference type="NCBI Taxonomy" id="380244"/>
    <lineage>
        <taxon>Bacteria</taxon>
        <taxon>Bacillati</taxon>
        <taxon>Actinomycetota</taxon>
        <taxon>Actinomycetes</taxon>
        <taxon>Glycomycetales</taxon>
        <taxon>Glycomycetaceae</taxon>
        <taxon>Glycomyces</taxon>
    </lineage>
</organism>
<dbReference type="STRING" id="380244.SAMN05216298_3562"/>
<feature type="transmembrane region" description="Helical" evidence="2">
    <location>
        <begin position="70"/>
        <end position="98"/>
    </location>
</feature>
<sequence>MGTVLPVPPCDRLVGVERRPNRRPGRPGSAQRDTVRIGAGGTAPRQRETDRETEVLDTGTRRRPARPRALLASALATTVWCATTIFTPILVCVILGWWQAGAQGSVAVVAAAAGTAWLSGHGVPVDIGPMHLSVAPLALTVLIAWRLAKAAAGTTRAIGGRDAAAVRAAAGLVTILYTGLVAAAAALSSRGPFDADMLPALLHAVPLVAAATAFGAAREAGVLPWATASVWLRRGLRTGMITAGALLAFGAAATGAAFAVRGPVVADTLGLYGNASWIVALLSLLYLPNLAVWAVAYIAGPGFAVGAGTAVQTELIELGPLPAFPVFAAVPNAPLPDYATVLVGLPLMLAAVFGVILTYRSPDLRLPRVTTASIVAAATAALVLGLLAYLSGGAAGRDLLADLGPDPLAVAGISGVQFLIGLVGAALIARLFAVHRRAAEAELVRRDTVVIPEPAPGRDDALPCHP</sequence>
<feature type="compositionally biased region" description="Basic and acidic residues" evidence="1">
    <location>
        <begin position="45"/>
        <end position="54"/>
    </location>
</feature>
<dbReference type="InterPro" id="IPR045931">
    <property type="entry name" value="DUF6350"/>
</dbReference>
<keyword evidence="4" id="KW-1185">Reference proteome</keyword>
<feature type="transmembrane region" description="Helical" evidence="2">
    <location>
        <begin position="338"/>
        <end position="359"/>
    </location>
</feature>
<proteinExistence type="predicted"/>
<feature type="region of interest" description="Disordered" evidence="1">
    <location>
        <begin position="1"/>
        <end position="62"/>
    </location>
</feature>
<protein>
    <submittedName>
        <fullName evidence="3">Uncharacterized protein</fullName>
    </submittedName>
</protein>
<reference evidence="4" key="1">
    <citation type="submission" date="2016-10" db="EMBL/GenBank/DDBJ databases">
        <authorList>
            <person name="Varghese N."/>
            <person name="Submissions S."/>
        </authorList>
    </citation>
    <scope>NUCLEOTIDE SEQUENCE [LARGE SCALE GENOMIC DNA]</scope>
    <source>
        <strain evidence="4">CGMCC 4.3147</strain>
    </source>
</reference>
<dbReference type="Proteomes" id="UP000198662">
    <property type="component" value="Unassembled WGS sequence"/>
</dbReference>
<feature type="transmembrane region" description="Helical" evidence="2">
    <location>
        <begin position="410"/>
        <end position="433"/>
    </location>
</feature>
<accession>A0A1G9JBW4</accession>
<feature type="transmembrane region" description="Helical" evidence="2">
    <location>
        <begin position="200"/>
        <end position="217"/>
    </location>
</feature>
<name>A0A1G9JBW4_9ACTN</name>
<keyword evidence="2" id="KW-1133">Transmembrane helix</keyword>
<feature type="transmembrane region" description="Helical" evidence="2">
    <location>
        <begin position="238"/>
        <end position="259"/>
    </location>
</feature>
<dbReference type="Pfam" id="PF19877">
    <property type="entry name" value="DUF6350"/>
    <property type="match status" value="1"/>
</dbReference>
<feature type="transmembrane region" description="Helical" evidence="2">
    <location>
        <begin position="169"/>
        <end position="188"/>
    </location>
</feature>
<evidence type="ECO:0000256" key="1">
    <source>
        <dbReference type="SAM" id="MobiDB-lite"/>
    </source>
</evidence>
<keyword evidence="2" id="KW-0812">Transmembrane</keyword>
<dbReference type="AlphaFoldDB" id="A0A1G9JBW4"/>
<evidence type="ECO:0000313" key="3">
    <source>
        <dbReference type="EMBL" id="SDL35137.1"/>
    </source>
</evidence>
<dbReference type="EMBL" id="FNGF01000005">
    <property type="protein sequence ID" value="SDL35137.1"/>
    <property type="molecule type" value="Genomic_DNA"/>
</dbReference>
<feature type="transmembrane region" description="Helical" evidence="2">
    <location>
        <begin position="294"/>
        <end position="311"/>
    </location>
</feature>
<gene>
    <name evidence="3" type="ORF">SAMN05216298_3562</name>
</gene>
<feature type="transmembrane region" description="Helical" evidence="2">
    <location>
        <begin position="271"/>
        <end position="287"/>
    </location>
</feature>
<feature type="transmembrane region" description="Helical" evidence="2">
    <location>
        <begin position="127"/>
        <end position="148"/>
    </location>
</feature>
<evidence type="ECO:0000256" key="2">
    <source>
        <dbReference type="SAM" id="Phobius"/>
    </source>
</evidence>
<keyword evidence="2" id="KW-0472">Membrane</keyword>